<reference evidence="2" key="1">
    <citation type="submission" date="2016-09" db="EMBL/GenBank/DDBJ databases">
        <authorList>
            <person name="Varghese N."/>
            <person name="Submissions S."/>
        </authorList>
    </citation>
    <scope>NUCLEOTIDE SEQUENCE [LARGE SCALE GENOMIC DNA]</scope>
    <source>
        <strain evidence="2">25nlg</strain>
    </source>
</reference>
<evidence type="ECO:0000313" key="2">
    <source>
        <dbReference type="Proteomes" id="UP000242662"/>
    </source>
</evidence>
<organism evidence="1 2">
    <name type="scientific">Shouchella lonarensis</name>
    <dbReference type="NCBI Taxonomy" id="1464122"/>
    <lineage>
        <taxon>Bacteria</taxon>
        <taxon>Bacillati</taxon>
        <taxon>Bacillota</taxon>
        <taxon>Bacilli</taxon>
        <taxon>Bacillales</taxon>
        <taxon>Bacillaceae</taxon>
        <taxon>Shouchella</taxon>
    </lineage>
</organism>
<protein>
    <submittedName>
        <fullName evidence="1">Uncharacterized protein</fullName>
    </submittedName>
</protein>
<evidence type="ECO:0000313" key="1">
    <source>
        <dbReference type="EMBL" id="SDB82483.1"/>
    </source>
</evidence>
<accession>A0A1G6GKW2</accession>
<name>A0A1G6GKW2_9BACI</name>
<dbReference type="OrthoDB" id="2851848at2"/>
<keyword evidence="2" id="KW-1185">Reference proteome</keyword>
<dbReference type="AlphaFoldDB" id="A0A1G6GKW2"/>
<sequence length="418" mass="49985">MRADKNDVYARMIKEVERAAQKIYRKLVSTLYTAPVHIESLVNEWKRNEAQLFEEAPLFVYIACLEQVFSFVTLEELVRYERRFTDFARGITANVKQLLEKQDFKSNEQFLTQMIVTKYSRHAREERSPWTMLFHMWQEMAPEEELQKIKLQLEELYPFKEAAKSAQLVCAYFFVRLQEEERALLSLQARSYEIETQDVAIHIEHLSKRAQYIAVKRWLQALFPGQSIHFGALQIYADQAEVALAVHPEETCIKVWNRFVQNPSERTFMMLVAPLNETQTEIILQDVLPRLRARLFSDGVRLSYVQLLYRYRRYEEAMTYFLVDEDQPFMLSSVKRALLQAAAENYPEQAKPIYHQFIVRFVEKRSRKHYIEAVNYTVQLRKLYEATSDMERYEHFLEKLKVMYRTSRVFIEELKRRA</sequence>
<dbReference type="Proteomes" id="UP000242662">
    <property type="component" value="Unassembled WGS sequence"/>
</dbReference>
<gene>
    <name evidence="1" type="ORF">SAMN05421737_101188</name>
</gene>
<dbReference type="STRING" id="1464122.SAMN05421737_101188"/>
<proteinExistence type="predicted"/>
<dbReference type="RefSeq" id="WP_090774424.1">
    <property type="nucleotide sequence ID" value="NZ_FMYM01000001.1"/>
</dbReference>
<dbReference type="EMBL" id="FMYM01000001">
    <property type="protein sequence ID" value="SDB82483.1"/>
    <property type="molecule type" value="Genomic_DNA"/>
</dbReference>